<evidence type="ECO:0000256" key="1">
    <source>
        <dbReference type="SAM" id="SignalP"/>
    </source>
</evidence>
<feature type="signal peptide" evidence="1">
    <location>
        <begin position="1"/>
        <end position="23"/>
    </location>
</feature>
<dbReference type="Gene3D" id="2.40.70.10">
    <property type="entry name" value="Acid Proteases"/>
    <property type="match status" value="1"/>
</dbReference>
<evidence type="ECO:0000313" key="3">
    <source>
        <dbReference type="Proteomes" id="UP000271937"/>
    </source>
</evidence>
<gene>
    <name evidence="2" type="ORF">EG849_04760</name>
</gene>
<evidence type="ECO:0000313" key="2">
    <source>
        <dbReference type="EMBL" id="RRJ92903.1"/>
    </source>
</evidence>
<dbReference type="RefSeq" id="WP_125011945.1">
    <property type="nucleotide sequence ID" value="NZ_RQVR01000004.1"/>
</dbReference>
<dbReference type="SUPFAM" id="SSF50630">
    <property type="entry name" value="Acid proteases"/>
    <property type="match status" value="1"/>
</dbReference>
<proteinExistence type="predicted"/>
<organism evidence="2 3">
    <name type="scientific">Flavobacterium macacae</name>
    <dbReference type="NCBI Taxonomy" id="2488993"/>
    <lineage>
        <taxon>Bacteria</taxon>
        <taxon>Pseudomonadati</taxon>
        <taxon>Bacteroidota</taxon>
        <taxon>Flavobacteriia</taxon>
        <taxon>Flavobacteriales</taxon>
        <taxon>Flavobacteriaceae</taxon>
        <taxon>Flavobacterium</taxon>
    </lineage>
</organism>
<feature type="chain" id="PRO_5018156273" description="Aspartyl protease" evidence="1">
    <location>
        <begin position="24"/>
        <end position="402"/>
    </location>
</feature>
<protein>
    <recommendedName>
        <fullName evidence="4">Aspartyl protease</fullName>
    </recommendedName>
</protein>
<keyword evidence="3" id="KW-1185">Reference proteome</keyword>
<name>A0A3P3WJE2_9FLAO</name>
<dbReference type="CDD" id="cd05483">
    <property type="entry name" value="retropepsin_like_bacteria"/>
    <property type="match status" value="1"/>
</dbReference>
<dbReference type="Pfam" id="PF13975">
    <property type="entry name" value="gag-asp_proteas"/>
    <property type="match status" value="1"/>
</dbReference>
<dbReference type="Proteomes" id="UP000271937">
    <property type="component" value="Unassembled WGS sequence"/>
</dbReference>
<dbReference type="InterPro" id="IPR021109">
    <property type="entry name" value="Peptidase_aspartic_dom_sf"/>
</dbReference>
<keyword evidence="1" id="KW-0732">Signal</keyword>
<accession>A0A3P3WJE2</accession>
<sequence>MKKYKYFVIVLVVLLFCTISSYGQNAVSANQGYVEQQKYFTTIPYKQIKEKIIIEVVIDNKVRKFILDTGASTVISENLYKELNPKLLGTVEVIDQSGLKDNLNVVSLSEIKLNEIIFKEIPALVSKEAKMLFECFGVDGLIGSNLLRNSVVQFDSKNKTITMSDNPKSLNLKKKDANEMELSPNQSNPFVWIKLKKGKSFANEKILFDTGDDGLYLMSINAYKHIIGEKLDVFQTLAESEGAFSAGLHGTAEKMTNYVVNVPMLELNNLILNNVTAKTTYTYSRFGSEILKYGKVTLDYKNKKFYIESYESISEINLDKGTWAIDLILENEKAVVGIIWDKTLENKINVGDEILKFDNIDYQNMDFCEIIKSNTKVDKKTALLVLKDIKTGEIKNVEINKL</sequence>
<dbReference type="InterPro" id="IPR034122">
    <property type="entry name" value="Retropepsin-like_bacterial"/>
</dbReference>
<reference evidence="2 3" key="1">
    <citation type="submission" date="2018-11" db="EMBL/GenBank/DDBJ databases">
        <title>Flavobacterium sp. nov., YIM 102600 draft genome.</title>
        <authorList>
            <person name="Li G."/>
            <person name="Jiang Y."/>
        </authorList>
    </citation>
    <scope>NUCLEOTIDE SEQUENCE [LARGE SCALE GENOMIC DNA]</scope>
    <source>
        <strain evidence="2 3">YIM 102600</strain>
    </source>
</reference>
<comment type="caution">
    <text evidence="2">The sequence shown here is derived from an EMBL/GenBank/DDBJ whole genome shotgun (WGS) entry which is preliminary data.</text>
</comment>
<dbReference type="OrthoDB" id="5580718at2"/>
<evidence type="ECO:0008006" key="4">
    <source>
        <dbReference type="Google" id="ProtNLM"/>
    </source>
</evidence>
<dbReference type="EMBL" id="RQVR01000004">
    <property type="protein sequence ID" value="RRJ92903.1"/>
    <property type="molecule type" value="Genomic_DNA"/>
</dbReference>
<dbReference type="AlphaFoldDB" id="A0A3P3WJE2"/>